<feature type="compositionally biased region" description="Gly residues" evidence="2">
    <location>
        <begin position="17"/>
        <end position="33"/>
    </location>
</feature>
<evidence type="ECO:0000256" key="1">
    <source>
        <dbReference type="ARBA" id="ARBA00006479"/>
    </source>
</evidence>
<dbReference type="EMBL" id="JBHLYQ010000211">
    <property type="protein sequence ID" value="MFC0082992.1"/>
    <property type="molecule type" value="Genomic_DNA"/>
</dbReference>
<dbReference type="SUPFAM" id="SSF53067">
    <property type="entry name" value="Actin-like ATPase domain"/>
    <property type="match status" value="1"/>
</dbReference>
<dbReference type="PANTHER" id="PTHR18964">
    <property type="entry name" value="ROK (REPRESSOR, ORF, KINASE) FAMILY"/>
    <property type="match status" value="1"/>
</dbReference>
<dbReference type="InterPro" id="IPR043129">
    <property type="entry name" value="ATPase_NBD"/>
</dbReference>
<evidence type="ECO:0000313" key="4">
    <source>
        <dbReference type="Proteomes" id="UP001589788"/>
    </source>
</evidence>
<organism evidence="3 4">
    <name type="scientific">Aciditerrimonas ferrireducens</name>
    <dbReference type="NCBI Taxonomy" id="667306"/>
    <lineage>
        <taxon>Bacteria</taxon>
        <taxon>Bacillati</taxon>
        <taxon>Actinomycetota</taxon>
        <taxon>Acidimicrobiia</taxon>
        <taxon>Acidimicrobiales</taxon>
        <taxon>Acidimicrobiaceae</taxon>
        <taxon>Aciditerrimonas</taxon>
    </lineage>
</organism>
<reference evidence="3 4" key="1">
    <citation type="submission" date="2024-09" db="EMBL/GenBank/DDBJ databases">
        <authorList>
            <person name="Sun Q."/>
            <person name="Mori K."/>
        </authorList>
    </citation>
    <scope>NUCLEOTIDE SEQUENCE [LARGE SCALE GENOMIC DNA]</scope>
    <source>
        <strain evidence="3 4">JCM 15389</strain>
    </source>
</reference>
<comment type="similarity">
    <text evidence="1">Belongs to the ROK (NagC/XylR) family.</text>
</comment>
<gene>
    <name evidence="3" type="ORF">ACFFRE_12730</name>
</gene>
<dbReference type="PANTHER" id="PTHR18964:SF149">
    <property type="entry name" value="BIFUNCTIONAL UDP-N-ACETYLGLUCOSAMINE 2-EPIMERASE_N-ACETYLMANNOSAMINE KINASE"/>
    <property type="match status" value="1"/>
</dbReference>
<dbReference type="Pfam" id="PF00480">
    <property type="entry name" value="ROK"/>
    <property type="match status" value="1"/>
</dbReference>
<evidence type="ECO:0000256" key="2">
    <source>
        <dbReference type="SAM" id="MobiDB-lite"/>
    </source>
</evidence>
<keyword evidence="4" id="KW-1185">Reference proteome</keyword>
<sequence length="274" mass="28980">MSEDHGQEPGHGSNSHGPGGERPGGGPLTLGLDIGGTGLKASVLDAAGAMVAERVREDTPYPLRPEQLVEELAHLADELPRADRASAGFPGMVRQGVVLSAPHFVRTGGPGTPVDPDLARAWDHFDLAQALAKRLGVPTKVANDADVQGAAVVRGQGLELVVTLGTGFGTALFFEGRLLPHLEVAQIPFRKGETYTEHLGEHARETVGTKKWRKRVRKALAAMRTLTLFDHCYVGGGNAAHLEEEDLGPDVTLVDNSAGITGGVRLWEADHLGL</sequence>
<name>A0ABV6C9R9_9ACTN</name>
<comment type="caution">
    <text evidence="3">The sequence shown here is derived from an EMBL/GenBank/DDBJ whole genome shotgun (WGS) entry which is preliminary data.</text>
</comment>
<proteinExistence type="inferred from homology"/>
<evidence type="ECO:0000313" key="3">
    <source>
        <dbReference type="EMBL" id="MFC0082992.1"/>
    </source>
</evidence>
<dbReference type="Gene3D" id="3.30.420.40">
    <property type="match status" value="2"/>
</dbReference>
<dbReference type="InterPro" id="IPR000600">
    <property type="entry name" value="ROK"/>
</dbReference>
<feature type="region of interest" description="Disordered" evidence="2">
    <location>
        <begin position="1"/>
        <end position="33"/>
    </location>
</feature>
<dbReference type="Proteomes" id="UP001589788">
    <property type="component" value="Unassembled WGS sequence"/>
</dbReference>
<accession>A0ABV6C9R9</accession>
<dbReference type="RefSeq" id="WP_377790713.1">
    <property type="nucleotide sequence ID" value="NZ_JBHLYQ010000211.1"/>
</dbReference>
<protein>
    <submittedName>
        <fullName evidence="3">ROK family protein</fullName>
    </submittedName>
</protein>